<evidence type="ECO:0000256" key="3">
    <source>
        <dbReference type="ARBA" id="ARBA00009587"/>
    </source>
</evidence>
<evidence type="ECO:0000259" key="13">
    <source>
        <dbReference type="Pfam" id="PF06974"/>
    </source>
</evidence>
<keyword evidence="7 11" id="KW-0319">Glycerol metabolism</keyword>
<dbReference type="InterPro" id="IPR004255">
    <property type="entry name" value="O-acyltransferase_WSD1_N"/>
</dbReference>
<dbReference type="Pfam" id="PF06974">
    <property type="entry name" value="WS_DGAT_C"/>
    <property type="match status" value="1"/>
</dbReference>
<name>A0A7I9V161_9ACTN</name>
<dbReference type="GO" id="GO:0005886">
    <property type="term" value="C:plasma membrane"/>
    <property type="evidence" value="ECO:0007669"/>
    <property type="project" value="TreeGrafter"/>
</dbReference>
<dbReference type="PANTHER" id="PTHR31650:SF1">
    <property type="entry name" value="WAX ESTER SYNTHASE_DIACYLGLYCEROL ACYLTRANSFERASE 4-RELATED"/>
    <property type="match status" value="1"/>
</dbReference>
<comment type="pathway">
    <text evidence="2">Lipid metabolism.</text>
</comment>
<comment type="similarity">
    <text evidence="3 11">Belongs to the long-chain O-acyltransferase family.</text>
</comment>
<evidence type="ECO:0000256" key="1">
    <source>
        <dbReference type="ARBA" id="ARBA00004771"/>
    </source>
</evidence>
<dbReference type="InterPro" id="IPR014292">
    <property type="entry name" value="Acyl_transf_WS/DGAT"/>
</dbReference>
<comment type="pathway">
    <text evidence="1 11">Glycerolipid metabolism; triacylglycerol biosynthesis.</text>
</comment>
<dbReference type="InterPro" id="IPR045034">
    <property type="entry name" value="O-acyltransferase_WSD1-like"/>
</dbReference>
<evidence type="ECO:0000256" key="9">
    <source>
        <dbReference type="ARBA" id="ARBA00023315"/>
    </source>
</evidence>
<organism evidence="14 15">
    <name type="scientific">Gordonia crocea</name>
    <dbReference type="NCBI Taxonomy" id="589162"/>
    <lineage>
        <taxon>Bacteria</taxon>
        <taxon>Bacillati</taxon>
        <taxon>Actinomycetota</taxon>
        <taxon>Actinomycetes</taxon>
        <taxon>Mycobacteriales</taxon>
        <taxon>Gordoniaceae</taxon>
        <taxon>Gordonia</taxon>
    </lineage>
</organism>
<dbReference type="PANTHER" id="PTHR31650">
    <property type="entry name" value="O-ACYLTRANSFERASE (WSD1-LIKE) FAMILY PROTEIN"/>
    <property type="match status" value="1"/>
</dbReference>
<evidence type="ECO:0000313" key="14">
    <source>
        <dbReference type="EMBL" id="GED99197.1"/>
    </source>
</evidence>
<dbReference type="NCBIfam" id="TIGR02946">
    <property type="entry name" value="acyl_WS_DGAT"/>
    <property type="match status" value="1"/>
</dbReference>
<keyword evidence="9 11" id="KW-0012">Acyltransferase</keyword>
<evidence type="ECO:0000256" key="8">
    <source>
        <dbReference type="ARBA" id="ARBA00023098"/>
    </source>
</evidence>
<feature type="domain" description="O-acyltransferase WSD1-like N-terminal" evidence="12">
    <location>
        <begin position="9"/>
        <end position="286"/>
    </location>
</feature>
<dbReference type="UniPathway" id="UPA00282"/>
<evidence type="ECO:0000256" key="10">
    <source>
        <dbReference type="ARBA" id="ARBA00048109"/>
    </source>
</evidence>
<dbReference type="GO" id="GO:0006071">
    <property type="term" value="P:glycerol metabolic process"/>
    <property type="evidence" value="ECO:0007669"/>
    <property type="project" value="UniProtKB-KW"/>
</dbReference>
<dbReference type="EC" id="2.3.1.20" evidence="4 11"/>
<dbReference type="InterPro" id="IPR009721">
    <property type="entry name" value="O-acyltransferase_WSD1_C"/>
</dbReference>
<proteinExistence type="inferred from homology"/>
<protein>
    <recommendedName>
        <fullName evidence="4 11">Diacylglycerol O-acyltransferase</fullName>
        <ecNumber evidence="4 11">2.3.1.20</ecNumber>
    </recommendedName>
</protein>
<dbReference type="GO" id="GO:0019432">
    <property type="term" value="P:triglyceride biosynthetic process"/>
    <property type="evidence" value="ECO:0007669"/>
    <property type="project" value="UniProtKB-UniPathway"/>
</dbReference>
<sequence>MQYMPVTSSMFLIAETREQPMHVGGLQLFIPRDGQTADELADEVIEAFHRDIAISELFRRRPAQPFSVVGSLAWSVDDDIDLHYHVRRIALPKPGRIRELFHYVSLHHSTLLDRSRPMWEAHVIEGLADGRLALYTKVHHSLVDGVTALRLLERALSADPDDRTGTAPWDAALKKRKTAASAELDALPPAPVADPPPGGGLLDGLRKGIGAAADVAGQVAGMVPAAGQVAWKALRDDDFVSPGYFAPRSILDVPIGSARRFAADQWSITRLRAVADVLDVTLNDIVLAMCSSALRSYLVEQNALPPDPLIAMVPVSMHVGANHDGNAVSAVMANLATNDPDPESRLKTLVASMQASKNVIRGLRPLQALALGAATIAPLAFMSIPGFVSYTPPQFNLIISNVPGPKQDMYWNGARLDGVYPVSIVTSGNALNITITSAADHIGFGLIGARAQLPSLQRLLDYLEDGLVELEGVAQVTDQRS</sequence>
<dbReference type="GO" id="GO:0001666">
    <property type="term" value="P:response to hypoxia"/>
    <property type="evidence" value="ECO:0007669"/>
    <property type="project" value="TreeGrafter"/>
</dbReference>
<dbReference type="GO" id="GO:0051701">
    <property type="term" value="P:biological process involved in interaction with host"/>
    <property type="evidence" value="ECO:0007669"/>
    <property type="project" value="TreeGrafter"/>
</dbReference>
<evidence type="ECO:0000256" key="2">
    <source>
        <dbReference type="ARBA" id="ARBA00005189"/>
    </source>
</evidence>
<dbReference type="SUPFAM" id="SSF52777">
    <property type="entry name" value="CoA-dependent acyltransferases"/>
    <property type="match status" value="1"/>
</dbReference>
<evidence type="ECO:0000256" key="6">
    <source>
        <dbReference type="ARBA" id="ARBA00022679"/>
    </source>
</evidence>
<keyword evidence="6 11" id="KW-0808">Transferase</keyword>
<keyword evidence="5 11" id="KW-0444">Lipid biosynthesis</keyword>
<accession>A0A7I9V161</accession>
<dbReference type="Proteomes" id="UP000444980">
    <property type="component" value="Unassembled WGS sequence"/>
</dbReference>
<evidence type="ECO:0000256" key="7">
    <source>
        <dbReference type="ARBA" id="ARBA00022798"/>
    </source>
</evidence>
<evidence type="ECO:0000256" key="4">
    <source>
        <dbReference type="ARBA" id="ARBA00013244"/>
    </source>
</evidence>
<dbReference type="GO" id="GO:0071731">
    <property type="term" value="P:response to nitric oxide"/>
    <property type="evidence" value="ECO:0007669"/>
    <property type="project" value="TreeGrafter"/>
</dbReference>
<dbReference type="RefSeq" id="WP_161928502.1">
    <property type="nucleotide sequence ID" value="NZ_BJOU01000017.1"/>
</dbReference>
<feature type="domain" description="O-acyltransferase WSD1 C-terminal" evidence="13">
    <location>
        <begin position="325"/>
        <end position="470"/>
    </location>
</feature>
<evidence type="ECO:0000256" key="5">
    <source>
        <dbReference type="ARBA" id="ARBA00022516"/>
    </source>
</evidence>
<dbReference type="EMBL" id="BJOU01000017">
    <property type="protein sequence ID" value="GED99197.1"/>
    <property type="molecule type" value="Genomic_DNA"/>
</dbReference>
<dbReference type="Pfam" id="PF03007">
    <property type="entry name" value="WS_DGAT_cat"/>
    <property type="match status" value="1"/>
</dbReference>
<evidence type="ECO:0000313" key="15">
    <source>
        <dbReference type="Proteomes" id="UP000444980"/>
    </source>
</evidence>
<dbReference type="GO" id="GO:0004144">
    <property type="term" value="F:diacylglycerol O-acyltransferase activity"/>
    <property type="evidence" value="ECO:0007669"/>
    <property type="project" value="UniProtKB-EC"/>
</dbReference>
<evidence type="ECO:0000259" key="12">
    <source>
        <dbReference type="Pfam" id="PF03007"/>
    </source>
</evidence>
<comment type="catalytic activity">
    <reaction evidence="10 11">
        <text>an acyl-CoA + a 1,2-diacyl-sn-glycerol = a triacyl-sn-glycerol + CoA</text>
        <dbReference type="Rhea" id="RHEA:10868"/>
        <dbReference type="ChEBI" id="CHEBI:17815"/>
        <dbReference type="ChEBI" id="CHEBI:57287"/>
        <dbReference type="ChEBI" id="CHEBI:58342"/>
        <dbReference type="ChEBI" id="CHEBI:64615"/>
        <dbReference type="EC" id="2.3.1.20"/>
    </reaction>
</comment>
<keyword evidence="8 11" id="KW-0443">Lipid metabolism</keyword>
<gene>
    <name evidence="14" type="ORF">nbrc107697_32360</name>
</gene>
<keyword evidence="15" id="KW-1185">Reference proteome</keyword>
<reference evidence="15" key="1">
    <citation type="submission" date="2019-06" db="EMBL/GenBank/DDBJ databases">
        <title>Gordonia isolated from sludge of a wastewater treatment plant.</title>
        <authorList>
            <person name="Tamura T."/>
            <person name="Aoyama K."/>
            <person name="Kang Y."/>
            <person name="Saito S."/>
            <person name="Akiyama N."/>
            <person name="Yazawa K."/>
            <person name="Gonoi T."/>
            <person name="Mikami Y."/>
        </authorList>
    </citation>
    <scope>NUCLEOTIDE SEQUENCE [LARGE SCALE GENOMIC DNA]</scope>
    <source>
        <strain evidence="15">NBRC 107697</strain>
    </source>
</reference>
<evidence type="ECO:0000256" key="11">
    <source>
        <dbReference type="RuleBase" id="RU361241"/>
    </source>
</evidence>
<comment type="caution">
    <text evidence="14">The sequence shown here is derived from an EMBL/GenBank/DDBJ whole genome shotgun (WGS) entry which is preliminary data.</text>
</comment>
<dbReference type="AlphaFoldDB" id="A0A7I9V161"/>
<dbReference type="OrthoDB" id="9810950at2"/>